<dbReference type="Proteomes" id="UP000030693">
    <property type="component" value="Unassembled WGS sequence"/>
</dbReference>
<dbReference type="RefSeq" id="XP_009494569.1">
    <property type="nucleotide sequence ID" value="XM_009496294.1"/>
</dbReference>
<feature type="compositionally biased region" description="Low complexity" evidence="1">
    <location>
        <begin position="3279"/>
        <end position="3293"/>
    </location>
</feature>
<feature type="region of interest" description="Disordered" evidence="1">
    <location>
        <begin position="1065"/>
        <end position="1087"/>
    </location>
</feature>
<feature type="region of interest" description="Disordered" evidence="1">
    <location>
        <begin position="671"/>
        <end position="731"/>
    </location>
</feature>
<keyword evidence="3" id="KW-1185">Reference proteome</keyword>
<feature type="compositionally biased region" description="Low complexity" evidence="1">
    <location>
        <begin position="2599"/>
        <end position="2612"/>
    </location>
</feature>
<feature type="region of interest" description="Disordered" evidence="1">
    <location>
        <begin position="2345"/>
        <end position="2405"/>
    </location>
</feature>
<feature type="region of interest" description="Disordered" evidence="1">
    <location>
        <begin position="2177"/>
        <end position="2242"/>
    </location>
</feature>
<feature type="compositionally biased region" description="Polar residues" evidence="1">
    <location>
        <begin position="1967"/>
        <end position="1977"/>
    </location>
</feature>
<evidence type="ECO:0000313" key="3">
    <source>
        <dbReference type="Proteomes" id="UP000030693"/>
    </source>
</evidence>
<feature type="region of interest" description="Disordered" evidence="1">
    <location>
        <begin position="1879"/>
        <end position="1898"/>
    </location>
</feature>
<feature type="region of interest" description="Disordered" evidence="1">
    <location>
        <begin position="2285"/>
        <end position="2331"/>
    </location>
</feature>
<feature type="region of interest" description="Disordered" evidence="1">
    <location>
        <begin position="1957"/>
        <end position="1983"/>
    </location>
</feature>
<feature type="region of interest" description="Disordered" evidence="1">
    <location>
        <begin position="2570"/>
        <end position="2704"/>
    </location>
</feature>
<feature type="region of interest" description="Disordered" evidence="1">
    <location>
        <begin position="2734"/>
        <end position="3012"/>
    </location>
</feature>
<feature type="region of interest" description="Disordered" evidence="1">
    <location>
        <begin position="1513"/>
        <end position="1576"/>
    </location>
</feature>
<feature type="compositionally biased region" description="Polar residues" evidence="1">
    <location>
        <begin position="2019"/>
        <end position="2037"/>
    </location>
</feature>
<feature type="region of interest" description="Disordered" evidence="1">
    <location>
        <begin position="919"/>
        <end position="951"/>
    </location>
</feature>
<name>A0A058ZBZ0_FONAL</name>
<feature type="compositionally biased region" description="Low complexity" evidence="1">
    <location>
        <begin position="795"/>
        <end position="814"/>
    </location>
</feature>
<gene>
    <name evidence="2" type="ORF">H696_02393</name>
</gene>
<reference evidence="2" key="1">
    <citation type="submission" date="2013-04" db="EMBL/GenBank/DDBJ databases">
        <title>The Genome Sequence of Fonticula alba ATCC 38817.</title>
        <authorList>
            <consortium name="The Broad Institute Genomics Platform"/>
            <person name="Russ C."/>
            <person name="Cuomo C."/>
            <person name="Burger G."/>
            <person name="Gray M.W."/>
            <person name="Holland P.W.H."/>
            <person name="King N."/>
            <person name="Lang F.B.F."/>
            <person name="Roger A.J."/>
            <person name="Ruiz-Trillo I."/>
            <person name="Brown M."/>
            <person name="Walker B."/>
            <person name="Young S."/>
            <person name="Zeng Q."/>
            <person name="Gargeya S."/>
            <person name="Fitzgerald M."/>
            <person name="Haas B."/>
            <person name="Abouelleil A."/>
            <person name="Allen A.W."/>
            <person name="Alvarado L."/>
            <person name="Arachchi H.M."/>
            <person name="Berlin A.M."/>
            <person name="Chapman S.B."/>
            <person name="Gainer-Dewar J."/>
            <person name="Goldberg J."/>
            <person name="Griggs A."/>
            <person name="Gujja S."/>
            <person name="Hansen M."/>
            <person name="Howarth C."/>
            <person name="Imamovic A."/>
            <person name="Ireland A."/>
            <person name="Larimer J."/>
            <person name="McCowan C."/>
            <person name="Murphy C."/>
            <person name="Pearson M."/>
            <person name="Poon T.W."/>
            <person name="Priest M."/>
            <person name="Roberts A."/>
            <person name="Saif S."/>
            <person name="Shea T."/>
            <person name="Sisk P."/>
            <person name="Sykes S."/>
            <person name="Wortman J."/>
            <person name="Nusbaum C."/>
            <person name="Birren B."/>
        </authorList>
    </citation>
    <scope>NUCLEOTIDE SEQUENCE [LARGE SCALE GENOMIC DNA]</scope>
    <source>
        <strain evidence="2">ATCC 38817</strain>
    </source>
</reference>
<feature type="compositionally biased region" description="Basic and acidic residues" evidence="1">
    <location>
        <begin position="2647"/>
        <end position="2657"/>
    </location>
</feature>
<organism evidence="2">
    <name type="scientific">Fonticula alba</name>
    <name type="common">Slime mold</name>
    <dbReference type="NCBI Taxonomy" id="691883"/>
    <lineage>
        <taxon>Eukaryota</taxon>
        <taxon>Rotosphaerida</taxon>
        <taxon>Fonticulaceae</taxon>
        <taxon>Fonticula</taxon>
    </lineage>
</organism>
<feature type="compositionally biased region" description="Basic and acidic residues" evidence="1">
    <location>
        <begin position="2667"/>
        <end position="2683"/>
    </location>
</feature>
<feature type="compositionally biased region" description="Polar residues" evidence="1">
    <location>
        <begin position="1622"/>
        <end position="1634"/>
    </location>
</feature>
<feature type="compositionally biased region" description="Low complexity" evidence="1">
    <location>
        <begin position="1272"/>
        <end position="1281"/>
    </location>
</feature>
<feature type="region of interest" description="Disordered" evidence="1">
    <location>
        <begin position="2097"/>
        <end position="2148"/>
    </location>
</feature>
<dbReference type="EMBL" id="KB932203">
    <property type="protein sequence ID" value="KCV71446.1"/>
    <property type="molecule type" value="Genomic_DNA"/>
</dbReference>
<feature type="region of interest" description="Disordered" evidence="1">
    <location>
        <begin position="3274"/>
        <end position="3321"/>
    </location>
</feature>
<feature type="region of interest" description="Disordered" evidence="1">
    <location>
        <begin position="2494"/>
        <end position="2533"/>
    </location>
</feature>
<feature type="compositionally biased region" description="Polar residues" evidence="1">
    <location>
        <begin position="2515"/>
        <end position="2530"/>
    </location>
</feature>
<feature type="compositionally biased region" description="Basic and acidic residues" evidence="1">
    <location>
        <begin position="1260"/>
        <end position="1271"/>
    </location>
</feature>
<feature type="region of interest" description="Disordered" evidence="1">
    <location>
        <begin position="1160"/>
        <end position="1189"/>
    </location>
</feature>
<feature type="region of interest" description="Disordered" evidence="1">
    <location>
        <begin position="1595"/>
        <end position="1668"/>
    </location>
</feature>
<feature type="compositionally biased region" description="Acidic residues" evidence="1">
    <location>
        <begin position="2114"/>
        <end position="2125"/>
    </location>
</feature>
<feature type="region of interest" description="Disordered" evidence="1">
    <location>
        <begin position="2019"/>
        <end position="2042"/>
    </location>
</feature>
<dbReference type="GeneID" id="20527118"/>
<feature type="compositionally biased region" description="Low complexity" evidence="1">
    <location>
        <begin position="2738"/>
        <end position="2754"/>
    </location>
</feature>
<feature type="compositionally biased region" description="Acidic residues" evidence="1">
    <location>
        <begin position="1566"/>
        <end position="1576"/>
    </location>
</feature>
<feature type="region of interest" description="Disordered" evidence="1">
    <location>
        <begin position="2420"/>
        <end position="2475"/>
    </location>
</feature>
<feature type="region of interest" description="Disordered" evidence="1">
    <location>
        <begin position="973"/>
        <end position="994"/>
    </location>
</feature>
<feature type="region of interest" description="Disordered" evidence="1">
    <location>
        <begin position="1342"/>
        <end position="1421"/>
    </location>
</feature>
<feature type="compositionally biased region" description="Low complexity" evidence="1">
    <location>
        <begin position="683"/>
        <end position="705"/>
    </location>
</feature>
<feature type="compositionally biased region" description="Low complexity" evidence="1">
    <location>
        <begin position="3303"/>
        <end position="3321"/>
    </location>
</feature>
<evidence type="ECO:0000313" key="2">
    <source>
        <dbReference type="EMBL" id="KCV71446.1"/>
    </source>
</evidence>
<accession>A0A058ZBZ0</accession>
<evidence type="ECO:0000256" key="1">
    <source>
        <dbReference type="SAM" id="MobiDB-lite"/>
    </source>
</evidence>
<feature type="region of interest" description="Disordered" evidence="1">
    <location>
        <begin position="1115"/>
        <end position="1143"/>
    </location>
</feature>
<feature type="region of interest" description="Disordered" evidence="1">
    <location>
        <begin position="633"/>
        <end position="657"/>
    </location>
</feature>
<feature type="compositionally biased region" description="Low complexity" evidence="1">
    <location>
        <begin position="2128"/>
        <end position="2147"/>
    </location>
</feature>
<feature type="compositionally biased region" description="Low complexity" evidence="1">
    <location>
        <begin position="646"/>
        <end position="657"/>
    </location>
</feature>
<feature type="compositionally biased region" description="Basic and acidic residues" evidence="1">
    <location>
        <begin position="1879"/>
        <end position="1888"/>
    </location>
</feature>
<feature type="compositionally biased region" description="Low complexity" evidence="1">
    <location>
        <begin position="1163"/>
        <end position="1183"/>
    </location>
</feature>
<feature type="compositionally biased region" description="Low complexity" evidence="1">
    <location>
        <begin position="603"/>
        <end position="616"/>
    </location>
</feature>
<dbReference type="OMA" id="HESWDEE"/>
<feature type="region of interest" description="Disordered" evidence="1">
    <location>
        <begin position="772"/>
        <end position="858"/>
    </location>
</feature>
<feature type="region of interest" description="Disordered" evidence="1">
    <location>
        <begin position="578"/>
        <end position="616"/>
    </location>
</feature>
<protein>
    <submittedName>
        <fullName evidence="2">Uncharacterized protein</fullName>
    </submittedName>
</protein>
<proteinExistence type="predicted"/>
<feature type="region of interest" description="Disordered" evidence="1">
    <location>
        <begin position="1257"/>
        <end position="1284"/>
    </location>
</feature>
<sequence length="3544" mass="355626">MDDSNHEEFLVFRANSSVDHLLPERPDLGLSAQLLPDTTQHTAISNHYGIIFCGRGNRLFALSTSRIQPGISGNRVDDALVVDFDSPIVAVKVAENDTFLLVAAGQKLRAFVFGLTAESQTLQLLEVLCADLPSIPEKVACSATSLQVLALFQDQTCHLYSLPVVGGLPDLAKYTLPMRPEPEIVFERVHAAAVTDEGLILLGRANGVVSVYSYEPPDKACSSVPAFFPSEFCFTPSKQPAQRSPALSSPSIEATGTSRAVRSGLRLVVPPGSATLIRDVKLAPSTQAIIHLSASPSFAIMAAYLDKEQDAFNLVVWDARRGLDRSQHFLLPFPAGGSRERKLDFCSLYLSHHPNQWSHLFLVSSSWCDGWAAISCDLDDSRQGMPPRDDHVYSHRSLSQIIRNGVADKDETTFWFRWPVLGATLSSEDHPNLAGALRIDDMTAVLCPVGPLPPPGRGSRDKVPVNRLRIMVSVTSALDPEPGCLRLPNGLVLFDVSQILADPATAVHLDPQLYPREVPIGTASFYHRVVSHLLPAPRFPHMSEMRFGLSRDDLDIGPVEGDLLQVVYVPKSMYDLPSPTDPAAAGPSEANTEAPAQAEAPNSPLDSPDSGLSSSSSSASIFLESVAQRVSDLSRSSSCESVSAMGTPRSGTSLSPSTSISSLAAVFQRSAESEVGSAPETPTGSGTTLLRRSSSSARRAAPGSLVSKMINRFGGTPDTEPASAPTASGLGIGIGRSAGNQLAGLASPEAGPDDRRVVSAVLASLAEVVLAAPGSPSPHGHRATGSMGRLDEDSTPLASSSAESAAATSPLATPVPEESLMLSGCPSSDGEALSLSHDPSRARDPAAGPDPPEWLPSVNESLLNDVLPGDSSMQELPPGAGALVLAGSEAEATAVHEPAPASVSDAPSISQHVLAQGASAVTDTSVPRSLLGAGDTAGTGRSASPGQPLNAGRAAFTAQDVSPIQEAIQPSCDFGSLDGGPSAGYQLADGGGPHDRHLLPGSEKELLTESTCVDTTPSVLAAALPSQEAPCTAEAPDMAMGQPAECDGVSISTEVHPHERAAAPSELTLDGGPNMHGDDAAAGGLASGGTLSPSVGAISASAGELLASDDEATADMPVETNNSGTLSAGEPIHAEGEPDSTSLVPMASLDVLPLDIPPPDVSPPVARSSSACSPVASPAGASPTGVSPTGASFTDVAITEGTELLPGLDASCDEALSSSRGAHAVESGLATDMPPSHGGDDVATPMGEPVATLVVSSDGISRRDNIEHPSADDSSSGPAGDLAVLPTDTMMATSTAPSPARSVAPAQLLSAIDSGSPTISDLSGADYPMAEGAALQIDDVASSPGSVFTDGASSPGEASPGDELSPAHGPSSGREEVAPLGGPSSSNELFSGHEAVPTGASLEATESAPAATSPHGDASPLVDAPVAEESALRDEGCTSSMDQPALDSTDVPVVAVGHVAGNDAAAAQVADVPGPAADLASVNRMTPDSVGCASATGKAPPTGAECLERCDLSDQETGSGPAAVSEPSPARLPDATLSRDLGFDRDPPSYEVSSIESGAAVGDGASSEDEGADIGADDGEVPVLAAVTDVGGAEAPVSWEPVASGVGNSESRPSLDDAPFSGDTSPATGASPSVCQPACESATARELPGACTSDPNGSWRLDSREHSPPPVLGCVEAFSGDGPPSAILGAHLAEETAGYTELASAEDRTHDVVAAAQTVAATLTPEPSLTGLGHSAGPITGEAAPDVEAASMVAEIAATDVSGNLSSSPEHIPIDADQPADEVSSPIEADTAGHMASDGGEFALNHVGHLGDVSEATSESALATAESDPGVLGLLDGASPSADAPVEVTPLAGGPLAVHGMAVGNAGGAISECLSEADGDHARAEGPTDTHIAGHGAADPHADELADAASGFVADTPGNGEVCAARMAHLPGESAPPDTAAVLDCVDPMSEALPEADAATPYGAPTSIGSSPDQGTHSAGLPSLENGACVDATMVSTGEVPPGHRGVPFDGTALDLAQTTATESTSTDFASSATGTASEGHGLSPCAVGTADGVALGGGAIAGVEAIPEAEPSPALPVALADPGVPGTELIAEATPIPEGHIIPGPSGIPEGDVLAESDPSSDDEASSRSSSFSSSPSYPSSVETQSLGEETLAEAAIPGSHDDAPATRTDVADGSIAAREPDPDNQPASLDPKDRVLDVQSGDCTPGDNPTKELEPSCTSEAARPGDCDGGNPAAGPTEPASRAAARSLVASVVPAELMAVVGGGFVSSKVSLESMDPLPCVTPVSGNSPTKETHCPGSQPGGHASQAAPALQDPEANAPSTGTSSADAEASLVGQACVTLDVPSSDGTTNTDGLPATEAPVSASDMPSDGVGDVPLSGSGPAPVDRETLGDVPCHGAGGSMPGERAIAGEVACTISQTPAAGRPSDRPADMPADAACPPPVDEDVSSPGARSTGRLITVPSGDTSPGMAEPAQASALTMASVEDVSSEQCVIDVPFPDPSTTAGGDVPPPGSFASSGHSPRDVSSSDGQLGGALLAGIVPSCAAASPPEVMIAAGPAAVACLLPQASDSEDPLAEAPPSIGPSLDGDTIQDGLSAEASPAAAGSPVVVSGAGTGEPVSPAPSPTHLSGDMPSPHPPTSELATHLDAVRVTDRPSREAPACGAITGDDKKPGDRSDAEDISHMEGQCARSSEPTGAISGRAALPMADGGPELLAHGVEAVTGCAIGLPSIAESSLRADSASGGSPPLSSGRDLPACDAGSAAPSVSEKSPLREGLSTIERSNSQGSFDAPEGVAVGKSPLRREESSPRPGPVEGLWSPLAGGLDPADVSLFDRELTLGQSSGHSGGVTPPVGPISLEDPSSSGESVLMGGPTSSKGHVTVVDAFPSRDAIPDMRPPSHAWHGPVAEAPASIEHLPPGEASSPDDTTPDGAALEPGLPGMWGSASGPRQNAVAEPDRGLSSPEAGSSPDDLAVSPRSGLLEESAPTGSSESIEGEPLSSEATSLSGGPCVAARSSADCLTGDEPVMSKVLSTACPVAPGGGSPPTEEAPLEGHVPVGEQPGLVDQTVPNSATNPIVGISASGGPPSVAQAFPEHEPTPCASMAGFPVSTDTGPPSSMSHSIEGLMGAQAPARQEADPLAEMASPAMEPTRPGHWDAVEAASPGGSTASVQAPVGRAGLDTAKATDLAHVCHPPGGDVSGLPGLPSAGFAPPTEPESALGPLTNDGSLGPMPSACVPKAPVVPASSLAGQGKMDLPSDVGPLAYPLCQPDTDQIRASCAVGPGSTRPSPGSGVVLPSLDSEPIPSAHTSEAEPSPSSSPLLQSPDEQHLLAWETSLLSKGGHAALPPSVDLSARCDLFLAPLLGSAGESDFSAALEMLAQRVGQLERHLSNPPPTGIEMPPLGQLADGVNACVGLWPGCLPPHGEDLRGPEAFQQALQLACEIDRVRASSGPVAWQSPVATPCAGRPAAYLNDFEDRIDRFRTQLLGVAAGLSACESLLGPGYDATLEQFALLSGHVRNRLPMVRQRLQDQARRIRMLELHALLD</sequence>